<dbReference type="Pfam" id="PF01510">
    <property type="entry name" value="Amidase_2"/>
    <property type="match status" value="1"/>
</dbReference>
<dbReference type="InterPro" id="IPR002502">
    <property type="entry name" value="Amidase_domain"/>
</dbReference>
<evidence type="ECO:0000256" key="2">
    <source>
        <dbReference type="ARBA" id="ARBA00011901"/>
    </source>
</evidence>
<accession>A0ABT6T5T0</accession>
<comment type="catalytic activity">
    <reaction evidence="1">
        <text>Hydrolyzes the link between N-acetylmuramoyl residues and L-amino acid residues in certain cell-wall glycopeptides.</text>
        <dbReference type="EC" id="3.5.1.28"/>
    </reaction>
</comment>
<evidence type="ECO:0000256" key="4">
    <source>
        <dbReference type="ARBA" id="ARBA00023316"/>
    </source>
</evidence>
<evidence type="ECO:0000259" key="6">
    <source>
        <dbReference type="SMART" id="SM00644"/>
    </source>
</evidence>
<keyword evidence="8" id="KW-1185">Reference proteome</keyword>
<dbReference type="Proteomes" id="UP001237105">
    <property type="component" value="Unassembled WGS sequence"/>
</dbReference>
<gene>
    <name evidence="7" type="ORF">QIT00_32505</name>
</gene>
<evidence type="ECO:0000256" key="5">
    <source>
        <dbReference type="SAM" id="Phobius"/>
    </source>
</evidence>
<feature type="transmembrane region" description="Helical" evidence="5">
    <location>
        <begin position="21"/>
        <end position="41"/>
    </location>
</feature>
<dbReference type="Gene3D" id="3.40.80.10">
    <property type="entry name" value="Peptidoglycan recognition protein-like"/>
    <property type="match status" value="1"/>
</dbReference>
<proteinExistence type="predicted"/>
<dbReference type="CDD" id="cd06583">
    <property type="entry name" value="PGRP"/>
    <property type="match status" value="1"/>
</dbReference>
<name>A0ABT6T5T0_9ACTN</name>
<reference evidence="7 8" key="1">
    <citation type="submission" date="2023-05" db="EMBL/GenBank/DDBJ databases">
        <title>Draft genome sequence of Streptomyces sp. B-S-A12 isolated from a cave soil in Thailand.</title>
        <authorList>
            <person name="Chamroensaksri N."/>
            <person name="Muangham S."/>
        </authorList>
    </citation>
    <scope>NUCLEOTIDE SEQUENCE [LARGE SCALE GENOMIC DNA]</scope>
    <source>
        <strain evidence="7 8">B-S-A12</strain>
    </source>
</reference>
<evidence type="ECO:0000256" key="3">
    <source>
        <dbReference type="ARBA" id="ARBA00022801"/>
    </source>
</evidence>
<feature type="domain" description="N-acetylmuramoyl-L-alanine amidase" evidence="6">
    <location>
        <begin position="79"/>
        <end position="209"/>
    </location>
</feature>
<sequence length="229" mass="25613">MAEERSGGEKDEKRERSGRGVSRRGLLIGGAVVVGGGAALFHEELGRLWWRVPGVDKQRNDGDVDHRGAQWIAASEANLRYADRPADFTVDRVVIHVTEGSYATAVRVFRDPLHAAAAHYVVRAKDGHIAQMARELDVAFHAGNREYNERSVGIEHEGFVDKPETLTDVMYRSSARLAADICARYGIPVDREHIIGHNEVPGATHTDPGRHWDWDKYMRLVREAARRST</sequence>
<keyword evidence="4" id="KW-0961">Cell wall biogenesis/degradation</keyword>
<dbReference type="SUPFAM" id="SSF55846">
    <property type="entry name" value="N-acetylmuramoyl-L-alanine amidase-like"/>
    <property type="match status" value="1"/>
</dbReference>
<dbReference type="RefSeq" id="WP_282539054.1">
    <property type="nucleotide sequence ID" value="NZ_JASCIS010000050.1"/>
</dbReference>
<keyword evidence="3" id="KW-0378">Hydrolase</keyword>
<dbReference type="InterPro" id="IPR051206">
    <property type="entry name" value="NAMLAA_amidase_2"/>
</dbReference>
<dbReference type="InterPro" id="IPR036505">
    <property type="entry name" value="Amidase/PGRP_sf"/>
</dbReference>
<evidence type="ECO:0000256" key="1">
    <source>
        <dbReference type="ARBA" id="ARBA00001561"/>
    </source>
</evidence>
<evidence type="ECO:0000313" key="8">
    <source>
        <dbReference type="Proteomes" id="UP001237105"/>
    </source>
</evidence>
<keyword evidence="5" id="KW-0812">Transmembrane</keyword>
<dbReference type="SMART" id="SM00644">
    <property type="entry name" value="Ami_2"/>
    <property type="match status" value="1"/>
</dbReference>
<keyword evidence="5" id="KW-0472">Membrane</keyword>
<organism evidence="7 8">
    <name type="scientific">Streptomyces luteolus</name>
    <dbReference type="NCBI Taxonomy" id="3043615"/>
    <lineage>
        <taxon>Bacteria</taxon>
        <taxon>Bacillati</taxon>
        <taxon>Actinomycetota</taxon>
        <taxon>Actinomycetes</taxon>
        <taxon>Kitasatosporales</taxon>
        <taxon>Streptomycetaceae</taxon>
        <taxon>Streptomyces</taxon>
    </lineage>
</organism>
<dbReference type="PANTHER" id="PTHR30417:SF1">
    <property type="entry name" value="N-ACETYLMURAMOYL-L-ALANINE AMIDASE AMID"/>
    <property type="match status" value="1"/>
</dbReference>
<evidence type="ECO:0000313" key="7">
    <source>
        <dbReference type="EMBL" id="MDI3423210.1"/>
    </source>
</evidence>
<protein>
    <recommendedName>
        <fullName evidence="2">N-acetylmuramoyl-L-alanine amidase</fullName>
        <ecNumber evidence="2">3.5.1.28</ecNumber>
    </recommendedName>
</protein>
<dbReference type="PANTHER" id="PTHR30417">
    <property type="entry name" value="N-ACETYLMURAMOYL-L-ALANINE AMIDASE AMID"/>
    <property type="match status" value="1"/>
</dbReference>
<dbReference type="EMBL" id="JASCIS010000050">
    <property type="protein sequence ID" value="MDI3423210.1"/>
    <property type="molecule type" value="Genomic_DNA"/>
</dbReference>
<keyword evidence="5" id="KW-1133">Transmembrane helix</keyword>
<comment type="caution">
    <text evidence="7">The sequence shown here is derived from an EMBL/GenBank/DDBJ whole genome shotgun (WGS) entry which is preliminary data.</text>
</comment>
<dbReference type="EC" id="3.5.1.28" evidence="2"/>